<evidence type="ECO:0000313" key="6">
    <source>
        <dbReference type="WBParaSite" id="BXY_1719400.1"/>
    </source>
</evidence>
<keyword evidence="5" id="KW-1185">Reference proteome</keyword>
<gene>
    <name evidence="2" type="ORF">BXYJ_LOCUS4293</name>
</gene>
<feature type="compositionally biased region" description="Polar residues" evidence="1">
    <location>
        <begin position="98"/>
        <end position="112"/>
    </location>
</feature>
<name>A0A1I7SVW4_BURXY</name>
<proteinExistence type="predicted"/>
<evidence type="ECO:0000313" key="2">
    <source>
        <dbReference type="EMBL" id="CAD5215965.1"/>
    </source>
</evidence>
<organism evidence="4 6">
    <name type="scientific">Bursaphelenchus xylophilus</name>
    <name type="common">Pinewood nematode worm</name>
    <name type="synonym">Aphelenchoides xylophilus</name>
    <dbReference type="NCBI Taxonomy" id="6326"/>
    <lineage>
        <taxon>Eukaryota</taxon>
        <taxon>Metazoa</taxon>
        <taxon>Ecdysozoa</taxon>
        <taxon>Nematoda</taxon>
        <taxon>Chromadorea</taxon>
        <taxon>Rhabditida</taxon>
        <taxon>Tylenchina</taxon>
        <taxon>Tylenchomorpha</taxon>
        <taxon>Aphelenchoidea</taxon>
        <taxon>Aphelenchoididae</taxon>
        <taxon>Bursaphelenchus</taxon>
    </lineage>
</organism>
<dbReference type="EMBL" id="CAJFCV020000002">
    <property type="protein sequence ID" value="CAG9098393.1"/>
    <property type="molecule type" value="Genomic_DNA"/>
</dbReference>
<dbReference type="AlphaFoldDB" id="A0A1I7SVW4"/>
<dbReference type="Proteomes" id="UP000582659">
    <property type="component" value="Unassembled WGS sequence"/>
</dbReference>
<reference evidence="6" key="1">
    <citation type="submission" date="2016-11" db="UniProtKB">
        <authorList>
            <consortium name="WormBaseParasite"/>
        </authorList>
    </citation>
    <scope>IDENTIFICATION</scope>
</reference>
<reference evidence="3" key="2">
    <citation type="submission" date="2020-08" db="EMBL/GenBank/DDBJ databases">
        <authorList>
            <person name="Kikuchi T."/>
        </authorList>
    </citation>
    <scope>NUCLEOTIDE SEQUENCE</scope>
    <source>
        <strain evidence="2">Ka4C1</strain>
    </source>
</reference>
<evidence type="ECO:0000313" key="3">
    <source>
        <dbReference type="EMBL" id="CAG9098393.1"/>
    </source>
</evidence>
<evidence type="ECO:0000313" key="5">
    <source>
        <dbReference type="Proteomes" id="UP000659654"/>
    </source>
</evidence>
<dbReference type="Proteomes" id="UP000095284">
    <property type="component" value="Unplaced"/>
</dbReference>
<accession>A0A1I7SVW4</accession>
<evidence type="ECO:0000256" key="1">
    <source>
        <dbReference type="SAM" id="MobiDB-lite"/>
    </source>
</evidence>
<dbReference type="Proteomes" id="UP000659654">
    <property type="component" value="Unassembled WGS sequence"/>
</dbReference>
<protein>
    <submittedName>
        <fullName evidence="2">(pine wood nematode) hypothetical protein</fullName>
    </submittedName>
</protein>
<sequence>MTQHVASNIEIQRKFLRSVEDLGIRESLIAKATPMHRHHLYVDIDRHMKVNGGLSKKIFAYMKQRYQYEKKKIPGKRTYALYDELDKFFEPDNEEEGSNNQQIVEQNEQGDLSSRREISRNLETIEHSEVKEKTLRIMMQRVLELGDPAFQKFVKTVKTLIWNNFSKRNQRFEGNVNHNLSRYPVVHQAEINLDRIFNQISTPAALLSFVSLYMDELDVNEMVELNRDFIKIVEYSKKIERRDRFCFLQ</sequence>
<evidence type="ECO:0000313" key="4">
    <source>
        <dbReference type="Proteomes" id="UP000095284"/>
    </source>
</evidence>
<dbReference type="WBParaSite" id="BXY_1719400.1">
    <property type="protein sequence ID" value="BXY_1719400.1"/>
    <property type="gene ID" value="BXY_1719400"/>
</dbReference>
<feature type="region of interest" description="Disordered" evidence="1">
    <location>
        <begin position="91"/>
        <end position="114"/>
    </location>
</feature>
<dbReference type="EMBL" id="CAJFDI010000002">
    <property type="protein sequence ID" value="CAD5215965.1"/>
    <property type="molecule type" value="Genomic_DNA"/>
</dbReference>